<accession>A0A6J5N5J2</accession>
<sequence length="136" mass="16036">MKKERKPLLAELTIEEKDVILPVLIKLFKNRTNDLIHLTADRIVDWFAYKKDAIGYKKNFTKQRFMKLTNYIRVNGLLPLISTNDGYFITRDKEIIRDMIASFRARIASQEAAVAGLEYQLKELEMEDDLELFDMF</sequence>
<dbReference type="EMBL" id="LR796607">
    <property type="protein sequence ID" value="CAB4154099.1"/>
    <property type="molecule type" value="Genomic_DNA"/>
</dbReference>
<name>A0A6J5N5J2_9CAUD</name>
<protein>
    <submittedName>
        <fullName evidence="1">Uncharacterized protein</fullName>
    </submittedName>
</protein>
<proteinExistence type="predicted"/>
<evidence type="ECO:0000313" key="1">
    <source>
        <dbReference type="EMBL" id="CAB4154099.1"/>
    </source>
</evidence>
<organism evidence="1">
    <name type="scientific">uncultured Caudovirales phage</name>
    <dbReference type="NCBI Taxonomy" id="2100421"/>
    <lineage>
        <taxon>Viruses</taxon>
        <taxon>Duplodnaviria</taxon>
        <taxon>Heunggongvirae</taxon>
        <taxon>Uroviricota</taxon>
        <taxon>Caudoviricetes</taxon>
        <taxon>Peduoviridae</taxon>
        <taxon>Maltschvirus</taxon>
        <taxon>Maltschvirus maltsch</taxon>
    </lineage>
</organism>
<gene>
    <name evidence="1" type="ORF">UFOVP630_16</name>
</gene>
<reference evidence="1" key="1">
    <citation type="submission" date="2020-04" db="EMBL/GenBank/DDBJ databases">
        <authorList>
            <person name="Chiriac C."/>
            <person name="Salcher M."/>
            <person name="Ghai R."/>
            <person name="Kavagutti S V."/>
        </authorList>
    </citation>
    <scope>NUCLEOTIDE SEQUENCE</scope>
</reference>